<keyword evidence="2" id="KW-1185">Reference proteome</keyword>
<accession>A0A498RBK8</accession>
<sequence length="212" mass="23197">MKIKWFGHSCFLITADNGVSVLTDPFDGTIGYKVPEVAADIVSTSHEHFDHNYTQAVQGDFLHVNKTGTFSHKGIEMVGVATFHDEQNGAQRGKNTIYKFIVDGIYICHCGDLGHMLTPEQVKEIGCVDTLLLPVGGFATIGPEQAVEVIGLLNPSLIIPMHFQTEVLKFPLAGIENFLEKMGGGQHVGKQEAEFDKESLGSVSRVMVFEYA</sequence>
<name>A0A498RBK8_9FIRM</name>
<evidence type="ECO:0000313" key="1">
    <source>
        <dbReference type="EMBL" id="VBB08884.1"/>
    </source>
</evidence>
<reference evidence="1 2" key="1">
    <citation type="submission" date="2018-06" db="EMBL/GenBank/DDBJ databases">
        <authorList>
            <person name="Strepis N."/>
        </authorList>
    </citation>
    <scope>NUCLEOTIDE SEQUENCE [LARGE SCALE GENOMIC DNA]</scope>
    <source>
        <strain evidence="1">LUCI</strain>
    </source>
</reference>
<protein>
    <submittedName>
        <fullName evidence="1">Metallo-beta-lactamase</fullName>
    </submittedName>
</protein>
<dbReference type="PANTHER" id="PTHR42967">
    <property type="entry name" value="METAL DEPENDENT HYDROLASE"/>
    <property type="match status" value="1"/>
</dbReference>
<proteinExistence type="predicted"/>
<gene>
    <name evidence="1" type="ORF">LUCI_4167</name>
</gene>
<dbReference type="AlphaFoldDB" id="A0A498RBK8"/>
<dbReference type="InterPro" id="IPR036866">
    <property type="entry name" value="RibonucZ/Hydroxyglut_hydro"/>
</dbReference>
<dbReference type="EMBL" id="UPPP01000101">
    <property type="protein sequence ID" value="VBB08884.1"/>
    <property type="molecule type" value="Genomic_DNA"/>
</dbReference>
<evidence type="ECO:0000313" key="2">
    <source>
        <dbReference type="Proteomes" id="UP000277811"/>
    </source>
</evidence>
<organism evidence="1 2">
    <name type="scientific">Lucifera butyrica</name>
    <dbReference type="NCBI Taxonomy" id="1351585"/>
    <lineage>
        <taxon>Bacteria</taxon>
        <taxon>Bacillati</taxon>
        <taxon>Bacillota</taxon>
        <taxon>Negativicutes</taxon>
        <taxon>Veillonellales</taxon>
        <taxon>Veillonellaceae</taxon>
        <taxon>Lucifera</taxon>
    </lineage>
</organism>
<dbReference type="Proteomes" id="UP000277811">
    <property type="component" value="Unassembled WGS sequence"/>
</dbReference>
<dbReference type="SUPFAM" id="SSF56281">
    <property type="entry name" value="Metallo-hydrolase/oxidoreductase"/>
    <property type="match status" value="1"/>
</dbReference>
<dbReference type="Gene3D" id="3.60.15.10">
    <property type="entry name" value="Ribonuclease Z/Hydroxyacylglutathione hydrolase-like"/>
    <property type="match status" value="1"/>
</dbReference>
<dbReference type="PANTHER" id="PTHR42967:SF1">
    <property type="entry name" value="MBL FOLD METALLO-HYDROLASE"/>
    <property type="match status" value="1"/>
</dbReference>
<dbReference type="RefSeq" id="WP_122629725.1">
    <property type="nucleotide sequence ID" value="NZ_UPPP01000101.1"/>
</dbReference>
<dbReference type="Pfam" id="PF13483">
    <property type="entry name" value="Lactamase_B_3"/>
    <property type="match status" value="1"/>
</dbReference>
<dbReference type="OrthoDB" id="9789133at2"/>